<dbReference type="RefSeq" id="WP_068668191.1">
    <property type="nucleotide sequence ID" value="NZ_LWLG01000001.1"/>
</dbReference>
<dbReference type="InterPro" id="IPR000131">
    <property type="entry name" value="ATP_synth_F1_gsu"/>
</dbReference>
<comment type="caution">
    <text evidence="11">The sequence shown here is derived from an EMBL/GenBank/DDBJ whole genome shotgun (WGS) entry which is preliminary data.</text>
</comment>
<keyword evidence="10" id="KW-1003">Cell membrane</keyword>
<comment type="similarity">
    <text evidence="3 10">Belongs to the ATPase gamma chain family.</text>
</comment>
<keyword evidence="5 10" id="KW-0375">Hydrogen ion transport</keyword>
<dbReference type="GO" id="GO:0005524">
    <property type="term" value="F:ATP binding"/>
    <property type="evidence" value="ECO:0007669"/>
    <property type="project" value="UniProtKB-UniRule"/>
</dbReference>
<dbReference type="Pfam" id="PF00231">
    <property type="entry name" value="ATP-synt"/>
    <property type="match status" value="1"/>
</dbReference>
<evidence type="ECO:0000256" key="7">
    <source>
        <dbReference type="ARBA" id="ARBA00023136"/>
    </source>
</evidence>
<keyword evidence="9 10" id="KW-0066">ATP synthesis</keyword>
<dbReference type="GO" id="GO:0042777">
    <property type="term" value="P:proton motive force-driven plasma membrane ATP synthesis"/>
    <property type="evidence" value="ECO:0007669"/>
    <property type="project" value="UniProtKB-UniRule"/>
</dbReference>
<dbReference type="GO" id="GO:0005886">
    <property type="term" value="C:plasma membrane"/>
    <property type="evidence" value="ECO:0007669"/>
    <property type="project" value="UniProtKB-SubCell"/>
</dbReference>
<dbReference type="AlphaFoldDB" id="A0A179D646"/>
<evidence type="ECO:0000313" key="11">
    <source>
        <dbReference type="EMBL" id="OAQ21575.1"/>
    </source>
</evidence>
<comment type="subunit">
    <text evidence="10">F-type ATPases have 2 components, CF(1) - the catalytic core - and CF(0) - the membrane proton channel. CF(1) has five subunits: alpha(3), beta(3), gamma(1), delta(1), epsilon(1). CF(0) has three main subunits: a, b and c.</text>
</comment>
<evidence type="ECO:0000313" key="12">
    <source>
        <dbReference type="Proteomes" id="UP000078390"/>
    </source>
</evidence>
<dbReference type="InterPro" id="IPR035968">
    <property type="entry name" value="ATP_synth_F1_ATPase_gsu"/>
</dbReference>
<evidence type="ECO:0000256" key="1">
    <source>
        <dbReference type="ARBA" id="ARBA00003456"/>
    </source>
</evidence>
<evidence type="ECO:0000256" key="6">
    <source>
        <dbReference type="ARBA" id="ARBA00023065"/>
    </source>
</evidence>
<evidence type="ECO:0000256" key="8">
    <source>
        <dbReference type="ARBA" id="ARBA00023196"/>
    </source>
</evidence>
<dbReference type="GO" id="GO:0046933">
    <property type="term" value="F:proton-transporting ATP synthase activity, rotational mechanism"/>
    <property type="evidence" value="ECO:0007669"/>
    <property type="project" value="UniProtKB-UniRule"/>
</dbReference>
<evidence type="ECO:0000256" key="2">
    <source>
        <dbReference type="ARBA" id="ARBA00004170"/>
    </source>
</evidence>
<dbReference type="STRING" id="999894.TDIS_0093"/>
<organism evidence="11 12">
    <name type="scientific">Thermosulfurimonas dismutans</name>
    <dbReference type="NCBI Taxonomy" id="999894"/>
    <lineage>
        <taxon>Bacteria</taxon>
        <taxon>Pseudomonadati</taxon>
        <taxon>Thermodesulfobacteriota</taxon>
        <taxon>Thermodesulfobacteria</taxon>
        <taxon>Thermodesulfobacteriales</taxon>
        <taxon>Thermodesulfobacteriaceae</taxon>
        <taxon>Thermosulfurimonas</taxon>
    </lineage>
</organism>
<dbReference type="PANTHER" id="PTHR11693">
    <property type="entry name" value="ATP SYNTHASE GAMMA CHAIN"/>
    <property type="match status" value="1"/>
</dbReference>
<name>A0A179D646_9BACT</name>
<dbReference type="PANTHER" id="PTHR11693:SF22">
    <property type="entry name" value="ATP SYNTHASE SUBUNIT GAMMA, MITOCHONDRIAL"/>
    <property type="match status" value="1"/>
</dbReference>
<keyword evidence="7 10" id="KW-0472">Membrane</keyword>
<dbReference type="EMBL" id="LWLG01000001">
    <property type="protein sequence ID" value="OAQ21575.1"/>
    <property type="molecule type" value="Genomic_DNA"/>
</dbReference>
<dbReference type="Gene3D" id="1.10.287.80">
    <property type="entry name" value="ATP synthase, gamma subunit, helix hairpin domain"/>
    <property type="match status" value="2"/>
</dbReference>
<keyword evidence="6 10" id="KW-0406">Ion transport</keyword>
<comment type="function">
    <text evidence="1 10">Produces ATP from ADP in the presence of a proton gradient across the membrane. The gamma chain is believed to be important in regulating ATPase activity and the flow of protons through the CF(0) complex.</text>
</comment>
<dbReference type="PRINTS" id="PR00126">
    <property type="entry name" value="ATPASEGAMMA"/>
</dbReference>
<dbReference type="CDD" id="cd12151">
    <property type="entry name" value="F1-ATPase_gamma"/>
    <property type="match status" value="1"/>
</dbReference>
<dbReference type="GO" id="GO:0016787">
    <property type="term" value="F:hydrolase activity"/>
    <property type="evidence" value="ECO:0007669"/>
    <property type="project" value="UniProtKB-KW"/>
</dbReference>
<proteinExistence type="inferred from homology"/>
<evidence type="ECO:0000256" key="4">
    <source>
        <dbReference type="ARBA" id="ARBA00022448"/>
    </source>
</evidence>
<evidence type="ECO:0000256" key="10">
    <source>
        <dbReference type="HAMAP-Rule" id="MF_00815"/>
    </source>
</evidence>
<dbReference type="Gene3D" id="3.40.1380.10">
    <property type="match status" value="1"/>
</dbReference>
<protein>
    <recommendedName>
        <fullName evidence="10">ATP synthase gamma chain</fullName>
    </recommendedName>
    <alternativeName>
        <fullName evidence="10">ATP synthase F1 sector gamma subunit</fullName>
    </alternativeName>
    <alternativeName>
        <fullName evidence="10">F-ATPase gamma subunit</fullName>
    </alternativeName>
</protein>
<evidence type="ECO:0000256" key="5">
    <source>
        <dbReference type="ARBA" id="ARBA00022781"/>
    </source>
</evidence>
<accession>A0A179D646</accession>
<dbReference type="GO" id="GO:0045259">
    <property type="term" value="C:proton-transporting ATP synthase complex"/>
    <property type="evidence" value="ECO:0007669"/>
    <property type="project" value="UniProtKB-KW"/>
</dbReference>
<keyword evidence="8 10" id="KW-0139">CF(1)</keyword>
<evidence type="ECO:0000256" key="9">
    <source>
        <dbReference type="ARBA" id="ARBA00023310"/>
    </source>
</evidence>
<reference evidence="11 12" key="1">
    <citation type="submission" date="2016-04" db="EMBL/GenBank/DDBJ databases">
        <title>Genome analysis of Thermosulfurimonas dismutans, the first thermophilic sulfur-disproportionating bacterium of the phylum Thermodesulfobacteria.</title>
        <authorList>
            <person name="Mardanov A.V."/>
            <person name="Beletsky A.V."/>
            <person name="Kadnikov V.V."/>
            <person name="Slobodkin A.I."/>
            <person name="Ravin N.V."/>
        </authorList>
    </citation>
    <scope>NUCLEOTIDE SEQUENCE [LARGE SCALE GENOMIC DNA]</scope>
    <source>
        <strain evidence="11 12">S95</strain>
    </source>
</reference>
<evidence type="ECO:0000256" key="3">
    <source>
        <dbReference type="ARBA" id="ARBA00007681"/>
    </source>
</evidence>
<dbReference type="SUPFAM" id="SSF52943">
    <property type="entry name" value="ATP synthase (F1-ATPase), gamma subunit"/>
    <property type="match status" value="1"/>
</dbReference>
<keyword evidence="11" id="KW-0378">Hydrolase</keyword>
<keyword evidence="4 10" id="KW-0813">Transport</keyword>
<gene>
    <name evidence="10" type="primary">atpG</name>
    <name evidence="11" type="ORF">TDIS_0093</name>
</gene>
<dbReference type="HAMAP" id="MF_00815">
    <property type="entry name" value="ATP_synth_gamma_bact"/>
    <property type="match status" value="1"/>
</dbReference>
<dbReference type="PROSITE" id="PS00153">
    <property type="entry name" value="ATPASE_GAMMA"/>
    <property type="match status" value="1"/>
</dbReference>
<keyword evidence="12" id="KW-1185">Reference proteome</keyword>
<dbReference type="NCBIfam" id="TIGR01146">
    <property type="entry name" value="ATPsyn_F1gamma"/>
    <property type="match status" value="1"/>
</dbReference>
<dbReference type="Proteomes" id="UP000078390">
    <property type="component" value="Unassembled WGS sequence"/>
</dbReference>
<dbReference type="PATRIC" id="fig|999894.6.peg.93"/>
<comment type="subcellular location">
    <subcellularLocation>
        <location evidence="10">Cell membrane</location>
        <topology evidence="10">Peripheral membrane protein</topology>
    </subcellularLocation>
    <subcellularLocation>
        <location evidence="2">Membrane</location>
        <topology evidence="2">Peripheral membrane protein</topology>
    </subcellularLocation>
</comment>
<sequence length="291" mass="32706">MPNLRDIRRKIDAIKKIGQITRAMNMVAAAKLRGAQARLEQFRPYGEKYREVIEELARSGVVSPSQFPLMESREVKNVGVVLVTADRGLCGAFNTNLIKETEKFIAERHEQGQGVKLICVGKKGYQYFGSRAEVLEGFTDIMGKVMMQDARTVARRVMEAFLEREIDEAYLIYGYFVNVVRQVPKREKILPISFEGGEGEEKPLRGAPIYEPSPEELLDQILPMYVNTRVYAAMLETAVSEQAARMTAMDNANRACGDMVRELTLLFNKTRQASITKELMDIVGGAEALKG</sequence>
<dbReference type="InterPro" id="IPR023632">
    <property type="entry name" value="ATP_synth_F1_gsu_CS"/>
</dbReference>
<dbReference type="OrthoDB" id="9812769at2"/>